<dbReference type="PANTHER" id="PTHR42691:SF1">
    <property type="entry name" value="ASPARTATE AMINOTRANSFERASE YHDR-RELATED"/>
    <property type="match status" value="1"/>
</dbReference>
<organism evidence="4 7">
    <name type="scientific">Candidatus Electrothrix marina</name>
    <dbReference type="NCBI Taxonomy" id="1859130"/>
    <lineage>
        <taxon>Bacteria</taxon>
        <taxon>Pseudomonadati</taxon>
        <taxon>Thermodesulfobacteriota</taxon>
        <taxon>Desulfobulbia</taxon>
        <taxon>Desulfobulbales</taxon>
        <taxon>Desulfobulbaceae</taxon>
        <taxon>Candidatus Electrothrix</taxon>
    </lineage>
</organism>
<proteinExistence type="inferred from homology"/>
<evidence type="ECO:0000313" key="4">
    <source>
        <dbReference type="EMBL" id="RWX50801.1"/>
    </source>
</evidence>
<keyword evidence="8" id="KW-1185">Reference proteome</keyword>
<dbReference type="Gene3D" id="3.40.640.10">
    <property type="entry name" value="Type I PLP-dependent aspartate aminotransferase-like (Major domain)"/>
    <property type="match status" value="1"/>
</dbReference>
<dbReference type="Pfam" id="PF00155">
    <property type="entry name" value="Aminotran_1_2"/>
    <property type="match status" value="1"/>
</dbReference>
<dbReference type="InterPro" id="IPR015421">
    <property type="entry name" value="PyrdxlP-dep_Trfase_major"/>
</dbReference>
<evidence type="ECO:0000313" key="6">
    <source>
        <dbReference type="Proteomes" id="UP000286862"/>
    </source>
</evidence>
<dbReference type="Proteomes" id="UP000287615">
    <property type="component" value="Unassembled WGS sequence"/>
</dbReference>
<dbReference type="InterPro" id="IPR015424">
    <property type="entry name" value="PyrdxlP-dep_Trfase"/>
</dbReference>
<dbReference type="InterPro" id="IPR004838">
    <property type="entry name" value="NHTrfase_class1_PyrdxlP-BS"/>
</dbReference>
<dbReference type="AlphaFoldDB" id="A0A3S3RDM5"/>
<dbReference type="EMBL" id="MTKQ01000008">
    <property type="protein sequence ID" value="RWX49322.1"/>
    <property type="molecule type" value="Genomic_DNA"/>
</dbReference>
<dbReference type="PANTHER" id="PTHR42691">
    <property type="entry name" value="ASPARTATE AMINOTRANSFERASE YHDR-RELATED"/>
    <property type="match status" value="1"/>
</dbReference>
<dbReference type="Proteomes" id="UP000286862">
    <property type="component" value="Unassembled WGS sequence"/>
</dbReference>
<dbReference type="InterPro" id="IPR015422">
    <property type="entry name" value="PyrdxlP-dep_Trfase_small"/>
</dbReference>
<comment type="caution">
    <text evidence="4">The sequence shown here is derived from an EMBL/GenBank/DDBJ whole genome shotgun (WGS) entry which is preliminary data.</text>
</comment>
<name>A0A3S3RDM5_9BACT</name>
<accession>A0A3S3RDM5</accession>
<comment type="cofactor">
    <cofactor evidence="1">
        <name>pyridoxal 5'-phosphate</name>
        <dbReference type="ChEBI" id="CHEBI:597326"/>
    </cofactor>
</comment>
<dbReference type="EC" id="2.6.1.-" evidence="1"/>
<dbReference type="InterPro" id="IPR004839">
    <property type="entry name" value="Aminotransferase_I/II_large"/>
</dbReference>
<dbReference type="PROSITE" id="PS00105">
    <property type="entry name" value="AA_TRANSFER_CLASS_1"/>
    <property type="match status" value="1"/>
</dbReference>
<reference evidence="6 7" key="1">
    <citation type="submission" date="2017-01" db="EMBL/GenBank/DDBJ databases">
        <title>The cable genome- insights into the physiology and evolution of filamentous bacteria capable of sulfide oxidation via long distance electron transfer.</title>
        <authorList>
            <person name="Schreiber L."/>
            <person name="Bjerg J.T."/>
            <person name="Boggild A."/>
            <person name="Van De Vossenberg J."/>
            <person name="Meysman F."/>
            <person name="Nielsen L.P."/>
            <person name="Schramm A."/>
            <person name="Kjeldsen K.U."/>
        </authorList>
    </citation>
    <scope>NUCLEOTIDE SEQUENCE [LARGE SCALE GENOMIC DNA]</scope>
    <source>
        <strain evidence="3">A2</strain>
        <strain evidence="4">A3</strain>
        <strain evidence="5">A5</strain>
    </source>
</reference>
<dbReference type="SUPFAM" id="SSF53383">
    <property type="entry name" value="PLP-dependent transferases"/>
    <property type="match status" value="1"/>
</dbReference>
<evidence type="ECO:0000256" key="1">
    <source>
        <dbReference type="RuleBase" id="RU000481"/>
    </source>
</evidence>
<feature type="domain" description="Aminotransferase class I/classII large" evidence="2">
    <location>
        <begin position="35"/>
        <end position="380"/>
    </location>
</feature>
<dbReference type="GO" id="GO:0030170">
    <property type="term" value="F:pyridoxal phosphate binding"/>
    <property type="evidence" value="ECO:0007669"/>
    <property type="project" value="InterPro"/>
</dbReference>
<dbReference type="GO" id="GO:0008483">
    <property type="term" value="F:transaminase activity"/>
    <property type="evidence" value="ECO:0007669"/>
    <property type="project" value="UniProtKB-KW"/>
</dbReference>
<dbReference type="Proteomes" id="UP000288892">
    <property type="component" value="Unassembled WGS sequence"/>
</dbReference>
<dbReference type="NCBIfam" id="NF005305">
    <property type="entry name" value="PRK06836.1"/>
    <property type="match status" value="1"/>
</dbReference>
<gene>
    <name evidence="3" type="ORF">VT99_10086</name>
    <name evidence="4" type="ORF">VU00_10192</name>
    <name evidence="5" type="ORF">VU01_11703</name>
</gene>
<evidence type="ECO:0000313" key="7">
    <source>
        <dbReference type="Proteomes" id="UP000287615"/>
    </source>
</evidence>
<keyword evidence="1 4" id="KW-0032">Aminotransferase</keyword>
<evidence type="ECO:0000259" key="2">
    <source>
        <dbReference type="Pfam" id="PF00155"/>
    </source>
</evidence>
<comment type="similarity">
    <text evidence="1">Belongs to the class-I pyridoxal-phosphate-dependent aminotransferase family.</text>
</comment>
<evidence type="ECO:0000313" key="8">
    <source>
        <dbReference type="Proteomes" id="UP000288892"/>
    </source>
</evidence>
<dbReference type="Gene3D" id="3.90.1150.10">
    <property type="entry name" value="Aspartate Aminotransferase, domain 1"/>
    <property type="match status" value="1"/>
</dbReference>
<keyword evidence="1 4" id="KW-0808">Transferase</keyword>
<dbReference type="EMBL" id="MTKR01000019">
    <property type="protein sequence ID" value="RWX50801.1"/>
    <property type="molecule type" value="Genomic_DNA"/>
</dbReference>
<dbReference type="EMBL" id="MTKS01000170">
    <property type="protein sequence ID" value="RWX51276.1"/>
    <property type="molecule type" value="Genomic_DNA"/>
</dbReference>
<evidence type="ECO:0000313" key="5">
    <source>
        <dbReference type="EMBL" id="RWX51276.1"/>
    </source>
</evidence>
<sequence length="395" mass="43207">MTVAKKMQEFAENSSWIRKMFERGAGMKAEFGAENVFDFSLGNPDVAPPKKFFEVLADLVEGDTPGMHAYMPNGGYHYVREAVATQLSKEQGAEIGMGDVLMTCGAAGALNVVMKSLLDPSDEVIILSPFFVEYHFYVDNHGGTVKIVPTDDEFQLDLAAIEEALTEKTKAVLINSPNNPTGQMYSAESLAALGTLLDRAGEKFCTTIYLISDEPYRKIVFDGAEAPSIMATTTNSIVVSSYSKDLSLPGERIGYIAVHPEMHEKDLLLNAMTLANRILGFVNAPALMQRAVAELQEESVDASIYEQRRKVFCKVLDEAGLEYVMPKGAFYLFPKTPIADDVEFCRLLQEEKILAVPGRGFGTPGHIRLAFCVDAEVIAKSADGFKRAVAKAKGK</sequence>
<evidence type="ECO:0000313" key="3">
    <source>
        <dbReference type="EMBL" id="RWX49322.1"/>
    </source>
</evidence>
<protein>
    <recommendedName>
        <fullName evidence="1">Aminotransferase</fullName>
        <ecNumber evidence="1">2.6.1.-</ecNumber>
    </recommendedName>
</protein>
<dbReference type="CDD" id="cd00609">
    <property type="entry name" value="AAT_like"/>
    <property type="match status" value="1"/>
</dbReference>